<protein>
    <submittedName>
        <fullName evidence="1">Uncharacterized protein</fullName>
    </submittedName>
</protein>
<evidence type="ECO:0000313" key="1">
    <source>
        <dbReference type="EMBL" id="KAI2388008.1"/>
    </source>
</evidence>
<name>A0ACB8UY13_9EURO</name>
<reference evidence="1" key="1">
    <citation type="journal article" date="2022" name="bioRxiv">
        <title>Population genetic analysis of Ophidiomyces ophidiicola, the causative agent of snake fungal disease, indicates recent introductions to the USA.</title>
        <authorList>
            <person name="Ladner J.T."/>
            <person name="Palmer J.M."/>
            <person name="Ettinger C.L."/>
            <person name="Stajich J.E."/>
            <person name="Farrell T.M."/>
            <person name="Glorioso B.M."/>
            <person name="Lawson B."/>
            <person name="Price S.J."/>
            <person name="Stengle A.G."/>
            <person name="Grear D.A."/>
            <person name="Lorch J.M."/>
        </authorList>
    </citation>
    <scope>NUCLEOTIDE SEQUENCE</scope>
    <source>
        <strain evidence="1">NWHC 24266-5</strain>
    </source>
</reference>
<dbReference type="EMBL" id="JALBCA010000034">
    <property type="protein sequence ID" value="KAI2388008.1"/>
    <property type="molecule type" value="Genomic_DNA"/>
</dbReference>
<comment type="caution">
    <text evidence="1">The sequence shown here is derived from an EMBL/GenBank/DDBJ whole genome shotgun (WGS) entry which is preliminary data.</text>
</comment>
<sequence>MADVIEDIEAALNAASSLSPPDLPDSSKKNKQPKNTDEKEKENSSACSPLNTCLMLVFAAGVVVLITFMIISNGNGDSPVRRPRLPIRHHGSLASVHLPPEVSCGHSHADAVARNCAFDVLAAAWIPPRCHDRDLARDAQAPDTPLARLGGAGPFPWWADANHTLPIAPHQLAVQPDMRAFTWETFHVAHCLYKWRALRNAAERVARGERDVWVHDQLLAAGHIDHCTQVIASQPQRAGARAEVRFAFGRCVRLDPVA</sequence>
<gene>
    <name evidence="1" type="ORF">LOY88_002804</name>
</gene>
<organism evidence="1">
    <name type="scientific">Ophidiomyces ophidiicola</name>
    <dbReference type="NCBI Taxonomy" id="1387563"/>
    <lineage>
        <taxon>Eukaryota</taxon>
        <taxon>Fungi</taxon>
        <taxon>Dikarya</taxon>
        <taxon>Ascomycota</taxon>
        <taxon>Pezizomycotina</taxon>
        <taxon>Eurotiomycetes</taxon>
        <taxon>Eurotiomycetidae</taxon>
        <taxon>Onygenales</taxon>
        <taxon>Onygenaceae</taxon>
        <taxon>Ophidiomyces</taxon>
    </lineage>
</organism>
<proteinExistence type="predicted"/>
<accession>A0ACB8UY13</accession>